<dbReference type="Proteomes" id="UP000315423">
    <property type="component" value="Unassembled WGS sequence"/>
</dbReference>
<comment type="caution">
    <text evidence="1">The sequence shown here is derived from an EMBL/GenBank/DDBJ whole genome shotgun (WGS) entry which is preliminary data.</text>
</comment>
<proteinExistence type="predicted"/>
<accession>A0AC61SAP4</accession>
<evidence type="ECO:0000313" key="2">
    <source>
        <dbReference type="Proteomes" id="UP000315423"/>
    </source>
</evidence>
<protein>
    <submittedName>
        <fullName evidence="1">Fumarate hydratase</fullName>
    </submittedName>
</protein>
<sequence>MNQIDIGYVTNTVEEIIKQAETRLPDDVIQALEKARDSEIDPTAKSQLNAILKNIEIAGTNNIPMCQDTGIMVFFVEIGRDVSLDFDLDLAILHGVQQATINVPLRPNAVEPLTRTNSDDNTGVGLPDINYSFVGGNTIKITVAPKGAGSENMSTLTMMRPSQTKQVKQFIVESVLKAGGMPCPPIIVGVGIGGSFDKSARLAKRALLRDPGQTDEYELEILKAINALGIGPMGLGGSTTALAVHVEKAYCHTASLPVAVNIQCWANRHASVTLEVEHE</sequence>
<dbReference type="EMBL" id="QYBA01000134">
    <property type="protein sequence ID" value="TKY91754.1"/>
    <property type="molecule type" value="Genomic_DNA"/>
</dbReference>
<name>A0AC61SAP4_9EURY</name>
<evidence type="ECO:0000313" key="1">
    <source>
        <dbReference type="EMBL" id="TKY91754.1"/>
    </source>
</evidence>
<gene>
    <name evidence="1" type="ORF">C5S46_04180</name>
</gene>
<organism evidence="1 2">
    <name type="scientific">Candidatus Methanomarinus sp</name>
    <dbReference type="NCBI Taxonomy" id="3386244"/>
    <lineage>
        <taxon>Archaea</taxon>
        <taxon>Methanobacteriati</taxon>
        <taxon>Methanobacteriota</taxon>
        <taxon>Stenosarchaea group</taxon>
        <taxon>Methanomicrobia</taxon>
        <taxon>Methanosarcinales</taxon>
        <taxon>ANME-2 cluster</taxon>
        <taxon>Candidatus Methanocomedenaceae</taxon>
        <taxon>Candidatus Methanomarinus</taxon>
    </lineage>
</organism>
<reference evidence="1" key="1">
    <citation type="submission" date="2018-09" db="EMBL/GenBank/DDBJ databases">
        <title>A genomic encyclopedia of anaerobic methanotrophic archaea.</title>
        <authorList>
            <person name="Skennerton C.T."/>
            <person name="Chadwick G.L."/>
            <person name="Laso-Perez R."/>
            <person name="Leu A.O."/>
            <person name="Speth D.R."/>
            <person name="Yu H."/>
            <person name="Morgan-Lang C."/>
            <person name="Hatzenpichler R."/>
            <person name="Goudeau D."/>
            <person name="Malmstrom R."/>
            <person name="Woyke T."/>
            <person name="Hallam S."/>
            <person name="Tyson G.W."/>
            <person name="Wegener G."/>
            <person name="Boetius A."/>
            <person name="Orphan V.J."/>
        </authorList>
    </citation>
    <scope>NUCLEOTIDE SEQUENCE</scope>
    <source>
        <strain evidence="1">CONS3730D10UFb2</strain>
    </source>
</reference>